<evidence type="ECO:0000313" key="3">
    <source>
        <dbReference type="Proteomes" id="UP001519363"/>
    </source>
</evidence>
<feature type="chain" id="PRO_5046150120" evidence="1">
    <location>
        <begin position="27"/>
        <end position="306"/>
    </location>
</feature>
<dbReference type="RefSeq" id="WP_086783906.1">
    <property type="nucleotide sequence ID" value="NZ_JAGIOO010000001.1"/>
</dbReference>
<name>A0ABS5ADU4_9PSEU</name>
<gene>
    <name evidence="2" type="ORF">JOF53_003256</name>
</gene>
<keyword evidence="1" id="KW-0732">Signal</keyword>
<feature type="signal peptide" evidence="1">
    <location>
        <begin position="1"/>
        <end position="26"/>
    </location>
</feature>
<sequence length="306" mass="32033">MRVRKNLGTAVLAALLVLTATSVAQASPTPIPAVGGTIGPGGPVAVEPGGAPVLLPADTAAKRAPSAPVVAARKHVAEYGPVTVGPNRWQEPEVYCPAGMVATGGGEYNSNAGAVTLHQSYALPGGRGWKVQITNLGTTDITVRVYAVCFSGLSGYQHVYAKRLVQQGSFGDAWAVCPPGLQAVGGGGLADTYWTRVDSNPGDDLRAWRFGIVNNDSAPKTVQAQAICANGVQHLALAKSQRYIEPPWSYYGERQAVCPNGLGIVSGGGFGGRITDSHPQGEAWRIYYHYEHPPRAEVMTFALCGQ</sequence>
<accession>A0ABS5ADU4</accession>
<reference evidence="2 3" key="1">
    <citation type="submission" date="2021-03" db="EMBL/GenBank/DDBJ databases">
        <title>Sequencing the genomes of 1000 actinobacteria strains.</title>
        <authorList>
            <person name="Klenk H.-P."/>
        </authorList>
    </citation>
    <scope>NUCLEOTIDE SEQUENCE [LARGE SCALE GENOMIC DNA]</scope>
    <source>
        <strain evidence="2 3">DSM 44580</strain>
    </source>
</reference>
<organism evidence="2 3">
    <name type="scientific">Crossiella equi</name>
    <dbReference type="NCBI Taxonomy" id="130796"/>
    <lineage>
        <taxon>Bacteria</taxon>
        <taxon>Bacillati</taxon>
        <taxon>Actinomycetota</taxon>
        <taxon>Actinomycetes</taxon>
        <taxon>Pseudonocardiales</taxon>
        <taxon>Pseudonocardiaceae</taxon>
        <taxon>Crossiella</taxon>
    </lineage>
</organism>
<dbReference type="EMBL" id="JAGIOO010000001">
    <property type="protein sequence ID" value="MBP2474384.1"/>
    <property type="molecule type" value="Genomic_DNA"/>
</dbReference>
<keyword evidence="3" id="KW-1185">Reference proteome</keyword>
<proteinExistence type="predicted"/>
<evidence type="ECO:0000256" key="1">
    <source>
        <dbReference type="SAM" id="SignalP"/>
    </source>
</evidence>
<comment type="caution">
    <text evidence="2">The sequence shown here is derived from an EMBL/GenBank/DDBJ whole genome shotgun (WGS) entry which is preliminary data.</text>
</comment>
<dbReference type="Proteomes" id="UP001519363">
    <property type="component" value="Unassembled WGS sequence"/>
</dbReference>
<evidence type="ECO:0000313" key="2">
    <source>
        <dbReference type="EMBL" id="MBP2474384.1"/>
    </source>
</evidence>
<protein>
    <submittedName>
        <fullName evidence="2">Uncharacterized protein</fullName>
    </submittedName>
</protein>